<organism evidence="4 5">
    <name type="scientific">Cryptococcus wingfieldii CBS 7118</name>
    <dbReference type="NCBI Taxonomy" id="1295528"/>
    <lineage>
        <taxon>Eukaryota</taxon>
        <taxon>Fungi</taxon>
        <taxon>Dikarya</taxon>
        <taxon>Basidiomycota</taxon>
        <taxon>Agaricomycotina</taxon>
        <taxon>Tremellomycetes</taxon>
        <taxon>Tremellales</taxon>
        <taxon>Cryptococcaceae</taxon>
        <taxon>Cryptococcus</taxon>
    </lineage>
</organism>
<comment type="caution">
    <text evidence="4">The sequence shown here is derived from an EMBL/GenBank/DDBJ whole genome shotgun (WGS) entry which is preliminary data.</text>
</comment>
<keyword evidence="5" id="KW-1185">Reference proteome</keyword>
<keyword evidence="1" id="KW-0479">Metal-binding</keyword>
<gene>
    <name evidence="4" type="ORF">L198_04344</name>
</gene>
<proteinExistence type="predicted"/>
<dbReference type="GeneID" id="30193557"/>
<feature type="compositionally biased region" description="Basic and acidic residues" evidence="2">
    <location>
        <begin position="99"/>
        <end position="118"/>
    </location>
</feature>
<dbReference type="GO" id="GO:0000724">
    <property type="term" value="P:double-strand break repair via homologous recombination"/>
    <property type="evidence" value="ECO:0007669"/>
    <property type="project" value="TreeGrafter"/>
</dbReference>
<feature type="region of interest" description="Disordered" evidence="2">
    <location>
        <begin position="99"/>
        <end position="125"/>
    </location>
</feature>
<dbReference type="Proteomes" id="UP000094819">
    <property type="component" value="Unassembled WGS sequence"/>
</dbReference>
<evidence type="ECO:0000256" key="2">
    <source>
        <dbReference type="SAM" id="MobiDB-lite"/>
    </source>
</evidence>
<dbReference type="EMBL" id="AWGH01000012">
    <property type="protein sequence ID" value="ODN95726.1"/>
    <property type="molecule type" value="Genomic_DNA"/>
</dbReference>
<evidence type="ECO:0000259" key="3">
    <source>
        <dbReference type="PROSITE" id="PS50966"/>
    </source>
</evidence>
<dbReference type="PANTHER" id="PTHR28498:SF1">
    <property type="entry name" value="ZINC FINGER SWIM DOMAIN-CONTAINING PROTEIN 7"/>
    <property type="match status" value="1"/>
</dbReference>
<dbReference type="AlphaFoldDB" id="A0A1E3J6K5"/>
<evidence type="ECO:0000256" key="1">
    <source>
        <dbReference type="PROSITE-ProRule" id="PRU00325"/>
    </source>
</evidence>
<keyword evidence="1" id="KW-0862">Zinc</keyword>
<dbReference type="PROSITE" id="PS50966">
    <property type="entry name" value="ZF_SWIM"/>
    <property type="match status" value="1"/>
</dbReference>
<dbReference type="RefSeq" id="XP_019031391.1">
    <property type="nucleotide sequence ID" value="XM_019176463.1"/>
</dbReference>
<feature type="domain" description="SWIM-type" evidence="3">
    <location>
        <begin position="151"/>
        <end position="189"/>
    </location>
</feature>
<protein>
    <recommendedName>
        <fullName evidence="3">SWIM-type domain-containing protein</fullName>
    </recommendedName>
</protein>
<sequence>MMERPPQEFLYLAATLLDALPASEPISDALLLQLHMLFGPMLMSALQLVDRREVVRVEYPSSRHVYQVASSTGKSYTLYMDPPSATVPCTRESSLELAVPKDDPPVHSSMPEESREEPPLAPNDRLTSAASVEDTLKEEAEAGRRDRIRQLAVDLEGYYCPCAGYGHNTLGSGRTVVCKHLLAVLIGSKTGRVVASAAQ</sequence>
<dbReference type="GO" id="GO:0008270">
    <property type="term" value="F:zinc ion binding"/>
    <property type="evidence" value="ECO:0007669"/>
    <property type="project" value="UniProtKB-KW"/>
</dbReference>
<dbReference type="InterPro" id="IPR007527">
    <property type="entry name" value="Znf_SWIM"/>
</dbReference>
<evidence type="ECO:0000313" key="5">
    <source>
        <dbReference type="Proteomes" id="UP000094819"/>
    </source>
</evidence>
<reference evidence="4 5" key="1">
    <citation type="submission" date="2016-06" db="EMBL/GenBank/DDBJ databases">
        <title>Evolution of pathogenesis and genome organization in the Tremellales.</title>
        <authorList>
            <person name="Cuomo C."/>
            <person name="Litvintseva A."/>
            <person name="Heitman J."/>
            <person name="Chen Y."/>
            <person name="Sun S."/>
            <person name="Springer D."/>
            <person name="Dromer F."/>
            <person name="Young S."/>
            <person name="Zeng Q."/>
            <person name="Chapman S."/>
            <person name="Gujja S."/>
            <person name="Saif S."/>
            <person name="Birren B."/>
        </authorList>
    </citation>
    <scope>NUCLEOTIDE SEQUENCE [LARGE SCALE GENOMIC DNA]</scope>
    <source>
        <strain evidence="4 5">CBS 7118</strain>
    </source>
</reference>
<name>A0A1E3J6K5_9TREE</name>
<keyword evidence="1" id="KW-0863">Zinc-finger</keyword>
<dbReference type="PANTHER" id="PTHR28498">
    <property type="entry name" value="ZINC FINGER SWIM DOMAIN-CONTAINING PROTEIN 7"/>
    <property type="match status" value="1"/>
</dbReference>
<accession>A0A1E3J6K5</accession>
<dbReference type="GO" id="GO:0097196">
    <property type="term" value="C:Shu complex"/>
    <property type="evidence" value="ECO:0007669"/>
    <property type="project" value="TreeGrafter"/>
</dbReference>
<evidence type="ECO:0000313" key="4">
    <source>
        <dbReference type="EMBL" id="ODN95726.1"/>
    </source>
</evidence>
<dbReference type="OrthoDB" id="337581at2759"/>